<keyword evidence="1" id="KW-0812">Transmembrane</keyword>
<feature type="signal peptide" evidence="2">
    <location>
        <begin position="1"/>
        <end position="19"/>
    </location>
</feature>
<name>A0A0C9R556_AMBAM</name>
<evidence type="ECO:0008006" key="4">
    <source>
        <dbReference type="Google" id="ProtNLM"/>
    </source>
</evidence>
<accession>A0A0C9R556</accession>
<dbReference type="AlphaFoldDB" id="A0A0C9R556"/>
<evidence type="ECO:0000313" key="3">
    <source>
        <dbReference type="EMBL" id="JAG92040.1"/>
    </source>
</evidence>
<feature type="non-terminal residue" evidence="3">
    <location>
        <position position="1"/>
    </location>
</feature>
<sequence>LLFFLYILLFFLFCQNNMTSFKRACNSLPAEQPYYSSQMVPTALVFVSVVENLPKMSIILVYSGKYLFQLSFFLSKGHLQIFFLHSLYTAPVVMKFSPLDSHYRFIFICFLIPCCLSTCLQLAASIEKV</sequence>
<keyword evidence="1" id="KW-0472">Membrane</keyword>
<dbReference type="EMBL" id="GBZX01000700">
    <property type="protein sequence ID" value="JAG92040.1"/>
    <property type="molecule type" value="mRNA"/>
</dbReference>
<feature type="non-terminal residue" evidence="3">
    <location>
        <position position="129"/>
    </location>
</feature>
<evidence type="ECO:0000256" key="2">
    <source>
        <dbReference type="SAM" id="SignalP"/>
    </source>
</evidence>
<feature type="transmembrane region" description="Helical" evidence="1">
    <location>
        <begin position="105"/>
        <end position="124"/>
    </location>
</feature>
<feature type="transmembrane region" description="Helical" evidence="1">
    <location>
        <begin position="35"/>
        <end position="54"/>
    </location>
</feature>
<keyword evidence="2" id="KW-0732">Signal</keyword>
<protein>
    <recommendedName>
        <fullName evidence="4">Secreted protein</fullName>
    </recommendedName>
</protein>
<feature type="transmembrane region" description="Helical" evidence="1">
    <location>
        <begin position="66"/>
        <end position="85"/>
    </location>
</feature>
<feature type="chain" id="PRO_5002201606" description="Secreted protein" evidence="2">
    <location>
        <begin position="20"/>
        <end position="129"/>
    </location>
</feature>
<reference evidence="3" key="1">
    <citation type="journal article" date="2015" name="PLoS ONE">
        <title>An Insight into the Sialome of the Lone Star Tick, Amblyomma americanum, with a Glimpse on Its Time Dependent Gene Expression.</title>
        <authorList>
            <person name="Karim S."/>
            <person name="Ribeiro J.M."/>
        </authorList>
    </citation>
    <scope>NUCLEOTIDE SEQUENCE</scope>
    <source>
        <tissue evidence="3">Salivary gland</tissue>
    </source>
</reference>
<organism evidence="3">
    <name type="scientific">Amblyomma americanum</name>
    <name type="common">Lone star tick</name>
    <dbReference type="NCBI Taxonomy" id="6943"/>
    <lineage>
        <taxon>Eukaryota</taxon>
        <taxon>Metazoa</taxon>
        <taxon>Ecdysozoa</taxon>
        <taxon>Arthropoda</taxon>
        <taxon>Chelicerata</taxon>
        <taxon>Arachnida</taxon>
        <taxon>Acari</taxon>
        <taxon>Parasitiformes</taxon>
        <taxon>Ixodida</taxon>
        <taxon>Ixodoidea</taxon>
        <taxon>Ixodidae</taxon>
        <taxon>Amblyomminae</taxon>
        <taxon>Amblyomma</taxon>
    </lineage>
</organism>
<proteinExistence type="evidence at transcript level"/>
<keyword evidence="1" id="KW-1133">Transmembrane helix</keyword>
<evidence type="ECO:0000256" key="1">
    <source>
        <dbReference type="SAM" id="Phobius"/>
    </source>
</evidence>